<dbReference type="InterPro" id="IPR027417">
    <property type="entry name" value="P-loop_NTPase"/>
</dbReference>
<keyword evidence="8" id="KW-1185">Reference proteome</keyword>
<dbReference type="InterPro" id="IPR000897">
    <property type="entry name" value="SRP54_GTPase_dom"/>
</dbReference>
<reference evidence="7 8" key="1">
    <citation type="submission" date="2023-11" db="EMBL/GenBank/DDBJ databases">
        <title>MicrobeMod: A computational toolkit for identifying prokaryotic methylation and restriction-modification with nanopore sequencing.</title>
        <authorList>
            <person name="Crits-Christoph A."/>
            <person name="Kang S.C."/>
            <person name="Lee H."/>
            <person name="Ostrov N."/>
        </authorList>
    </citation>
    <scope>NUCLEOTIDE SEQUENCE [LARGE SCALE GENOMIC DNA]</scope>
    <source>
        <strain evidence="7 8">DSMZ 700</strain>
    </source>
</reference>
<dbReference type="AlphaFoldDB" id="A0AAW9DPZ4"/>
<dbReference type="Gene3D" id="3.40.50.300">
    <property type="entry name" value="P-loop containing nucleotide triphosphate hydrolases"/>
    <property type="match status" value="1"/>
</dbReference>
<evidence type="ECO:0000256" key="5">
    <source>
        <dbReference type="ARBA" id="ARBA00023136"/>
    </source>
</evidence>
<evidence type="ECO:0000256" key="1">
    <source>
        <dbReference type="ARBA" id="ARBA00004413"/>
    </source>
</evidence>
<gene>
    <name evidence="7" type="ORF">SIL87_05850</name>
</gene>
<dbReference type="GO" id="GO:0005525">
    <property type="term" value="F:GTP binding"/>
    <property type="evidence" value="ECO:0007669"/>
    <property type="project" value="UniProtKB-KW"/>
</dbReference>
<dbReference type="GO" id="GO:0005047">
    <property type="term" value="F:signal recognition particle binding"/>
    <property type="evidence" value="ECO:0007669"/>
    <property type="project" value="TreeGrafter"/>
</dbReference>
<dbReference type="Pfam" id="PF00448">
    <property type="entry name" value="SRP54"/>
    <property type="match status" value="1"/>
</dbReference>
<keyword evidence="3" id="KW-0547">Nucleotide-binding</keyword>
<evidence type="ECO:0000256" key="3">
    <source>
        <dbReference type="ARBA" id="ARBA00022741"/>
    </source>
</evidence>
<dbReference type="EMBL" id="JAWXYB010000018">
    <property type="protein sequence ID" value="MDX5930290.1"/>
    <property type="molecule type" value="Genomic_DNA"/>
</dbReference>
<dbReference type="PANTHER" id="PTHR43134:SF3">
    <property type="entry name" value="FLAGELLAR BIOSYNTHESIS PROTEIN FLHF"/>
    <property type="match status" value="1"/>
</dbReference>
<dbReference type="GO" id="GO:0005886">
    <property type="term" value="C:plasma membrane"/>
    <property type="evidence" value="ECO:0007669"/>
    <property type="project" value="UniProtKB-SubCell"/>
</dbReference>
<keyword evidence="4" id="KW-0342">GTP-binding</keyword>
<dbReference type="RefSeq" id="WP_319613249.1">
    <property type="nucleotide sequence ID" value="NZ_JAWXYB010000018.1"/>
</dbReference>
<organism evidence="7 8">
    <name type="scientific">Acidiphilium acidophilum</name>
    <name type="common">Thiobacillus acidophilus</name>
    <dbReference type="NCBI Taxonomy" id="76588"/>
    <lineage>
        <taxon>Bacteria</taxon>
        <taxon>Pseudomonadati</taxon>
        <taxon>Pseudomonadota</taxon>
        <taxon>Alphaproteobacteria</taxon>
        <taxon>Acetobacterales</taxon>
        <taxon>Acidocellaceae</taxon>
        <taxon>Acidiphilium</taxon>
    </lineage>
</organism>
<protein>
    <submittedName>
        <fullName evidence="7">GTP-binding protein</fullName>
    </submittedName>
</protein>
<comment type="subcellular location">
    <subcellularLocation>
        <location evidence="1">Cell membrane</location>
        <topology evidence="1">Peripheral membrane protein</topology>
        <orientation evidence="1">Cytoplasmic side</orientation>
    </subcellularLocation>
</comment>
<proteinExistence type="inferred from homology"/>
<comment type="similarity">
    <text evidence="2">Belongs to the GTP-binding SRP family.</text>
</comment>
<evidence type="ECO:0000256" key="2">
    <source>
        <dbReference type="ARBA" id="ARBA00008531"/>
    </source>
</evidence>
<dbReference type="SMART" id="SM00962">
    <property type="entry name" value="SRP54"/>
    <property type="match status" value="1"/>
</dbReference>
<evidence type="ECO:0000256" key="4">
    <source>
        <dbReference type="ARBA" id="ARBA00023134"/>
    </source>
</evidence>
<name>A0AAW9DPZ4_ACIAO</name>
<keyword evidence="5" id="KW-0472">Membrane</keyword>
<dbReference type="SUPFAM" id="SSF52540">
    <property type="entry name" value="P-loop containing nucleoside triphosphate hydrolases"/>
    <property type="match status" value="1"/>
</dbReference>
<evidence type="ECO:0000313" key="7">
    <source>
        <dbReference type="EMBL" id="MDX5930290.1"/>
    </source>
</evidence>
<dbReference type="Proteomes" id="UP001279553">
    <property type="component" value="Unassembled WGS sequence"/>
</dbReference>
<comment type="caution">
    <text evidence="7">The sequence shown here is derived from an EMBL/GenBank/DDBJ whole genome shotgun (WGS) entry which is preliminary data.</text>
</comment>
<dbReference type="PANTHER" id="PTHR43134">
    <property type="entry name" value="SIGNAL RECOGNITION PARTICLE RECEPTOR SUBUNIT ALPHA"/>
    <property type="match status" value="1"/>
</dbReference>
<dbReference type="GO" id="GO:0003924">
    <property type="term" value="F:GTPase activity"/>
    <property type="evidence" value="ECO:0007669"/>
    <property type="project" value="TreeGrafter"/>
</dbReference>
<evidence type="ECO:0000313" key="8">
    <source>
        <dbReference type="Proteomes" id="UP001279553"/>
    </source>
</evidence>
<feature type="domain" description="SRP54-type proteins GTP-binding" evidence="6">
    <location>
        <begin position="94"/>
        <end position="283"/>
    </location>
</feature>
<accession>A0AAW9DPZ4</accession>
<evidence type="ECO:0000259" key="6">
    <source>
        <dbReference type="SMART" id="SM00962"/>
    </source>
</evidence>
<dbReference type="GO" id="GO:0006614">
    <property type="term" value="P:SRP-dependent cotranslational protein targeting to membrane"/>
    <property type="evidence" value="ECO:0007669"/>
    <property type="project" value="InterPro"/>
</dbReference>
<sequence>MKIKLIRAATMRAALTEAHRLMGPDALILESRKVGVGIEISVAVDPEETLDHREQWHEALAFHRVPADLAGRLRRVPPDRAVADTFRFGAVDFNRPLLLVGPPGAGKTMTTVKLATRLVLDGIRPTVINADQNRAGASAQLAALCRILRADFIDTATHEAGGSRARRRRPTSATLIDLPGMDPFDDQEMTTLRHMIDQVQGVAALVMPAGLDAQDSAEMAERFHAAGATMLIPTRLDLTRRLGGMVAAAAAAPLVFSHAGTSGRITEALEPMTPQFLARRLLDHNRPAGHAHAA</sequence>